<dbReference type="Gene3D" id="3.30.460.20">
    <property type="entry name" value="CorA soluble domain-like"/>
    <property type="match status" value="1"/>
</dbReference>
<feature type="compositionally biased region" description="Low complexity" evidence="1">
    <location>
        <begin position="200"/>
        <end position="214"/>
    </location>
</feature>
<keyword evidence="3" id="KW-1185">Reference proteome</keyword>
<dbReference type="GO" id="GO:0010961">
    <property type="term" value="P:intracellular magnesium ion homeostasis"/>
    <property type="evidence" value="ECO:0007669"/>
    <property type="project" value="TreeGrafter"/>
</dbReference>
<dbReference type="InterPro" id="IPR002523">
    <property type="entry name" value="MgTranspt_CorA/ZnTranspt_ZntB"/>
</dbReference>
<feature type="compositionally biased region" description="Basic and acidic residues" evidence="1">
    <location>
        <begin position="106"/>
        <end position="122"/>
    </location>
</feature>
<accession>A0A1B7P450</accession>
<dbReference type="STRING" id="1658172.A0A1B7P450"/>
<evidence type="ECO:0000313" key="3">
    <source>
        <dbReference type="Proteomes" id="UP000091918"/>
    </source>
</evidence>
<sequence>MDPSTRQTPGPGLSRPPTNSSSANSRPTDAGGTRPSPEPLAGSGAAPKKRKHRGHRRRRHRVSPERGDGPESTGGASAAPRRDSIYRLGQLAPRNLSETSLDSDVLLDHRHQPMMRPRRESRLAQSNRPEPHLFASRPADRAQKPISASQVIDGEESEEADDRTPLIKPSSIHNSNFVRYGTSAGTGQRSGTPSPKGRTSRTSATSSPSSATAPYSIGVPQSLRRGYDVNNPPSVPGSPHMGPHGAYDDPMITGHDFDHQSSEIGSAVSLPCHIIDVDGEGHSSRSDSPAVSPKFIAPELQRRRTVTLPVEDDVCFPTGALSDLAEEDYAPRPPTEDELGAARRRRRRRVWPDLSVLEEWSREEKEERSGGIRAKKINEPVLIGGRLRPQNTRWVREEEDTPYRFTYFNEEFQSTIHSQTISELLQPGQTFRDLFIPDPPEIEDDSSDESDHPDEPSNYRYRDYSMDTSTTNGYHDGNHQRGPQSSIYNSVSTPAGRTEHSEPFPMTKPPKEKRYGPRPTFWLDVLCPTDTEMRVISKTFGIHALTAEDIMVQEAREKVELFRHYYFINYRTFEQDIHSDKYLEPVNMYVVVFREGVISFHFSMTPHPANVRRRIRQLKDYLILSADWISYAIIDDITDVFGPLIQFVENEVDDIDDTILQLHSDEKLVPADFGDIEDGPVPSGSDMLRRVGECRKKVMSLYRLLGNKADVIKGFAKRCNEQWEVAPKSEIGLYLGDIQDHIVTMTSNLSHYETTHVLNLAINALK</sequence>
<comment type="caution">
    <text evidence="2">The sequence shown here is derived from an EMBL/GenBank/DDBJ whole genome shotgun (WGS) entry which is preliminary data.</text>
</comment>
<proteinExistence type="predicted"/>
<evidence type="ECO:0000256" key="1">
    <source>
        <dbReference type="SAM" id="MobiDB-lite"/>
    </source>
</evidence>
<dbReference type="Proteomes" id="UP000091918">
    <property type="component" value="Unassembled WGS sequence"/>
</dbReference>
<reference evidence="2 3" key="1">
    <citation type="submission" date="2015-07" db="EMBL/GenBank/DDBJ databases">
        <title>Emmonsia species relationships and genome sequence.</title>
        <authorList>
            <person name="Cuomo C.A."/>
            <person name="Schwartz I.S."/>
            <person name="Kenyon C."/>
            <person name="de Hoog G.S."/>
            <person name="Govender N.P."/>
            <person name="Botha A."/>
            <person name="Moreno L."/>
            <person name="de Vries M."/>
            <person name="Munoz J.F."/>
            <person name="Stielow J.B."/>
        </authorList>
    </citation>
    <scope>NUCLEOTIDE SEQUENCE [LARGE SCALE GENOMIC DNA]</scope>
    <source>
        <strain evidence="2 3">CBS 136260</strain>
    </source>
</reference>
<organism evidence="2 3">
    <name type="scientific">Emergomyces africanus</name>
    <dbReference type="NCBI Taxonomy" id="1955775"/>
    <lineage>
        <taxon>Eukaryota</taxon>
        <taxon>Fungi</taxon>
        <taxon>Dikarya</taxon>
        <taxon>Ascomycota</taxon>
        <taxon>Pezizomycotina</taxon>
        <taxon>Eurotiomycetes</taxon>
        <taxon>Eurotiomycetidae</taxon>
        <taxon>Onygenales</taxon>
        <taxon>Ajellomycetaceae</taxon>
        <taxon>Emergomyces</taxon>
    </lineage>
</organism>
<dbReference type="Pfam" id="PF01544">
    <property type="entry name" value="CorA"/>
    <property type="match status" value="1"/>
</dbReference>
<dbReference type="OrthoDB" id="29879at2759"/>
<dbReference type="AlphaFoldDB" id="A0A1B7P450"/>
<evidence type="ECO:0000313" key="2">
    <source>
        <dbReference type="EMBL" id="OAX83783.1"/>
    </source>
</evidence>
<feature type="region of interest" description="Disordered" evidence="1">
    <location>
        <begin position="431"/>
        <end position="513"/>
    </location>
</feature>
<dbReference type="SUPFAM" id="SSF143865">
    <property type="entry name" value="CorA soluble domain-like"/>
    <property type="match status" value="1"/>
</dbReference>
<dbReference type="CDD" id="cd12829">
    <property type="entry name" value="Alr1p-like"/>
    <property type="match status" value="1"/>
</dbReference>
<protein>
    <recommendedName>
        <fullName evidence="4">Magnesium transporter</fullName>
    </recommendedName>
</protein>
<dbReference type="GO" id="GO:0015095">
    <property type="term" value="F:magnesium ion transmembrane transporter activity"/>
    <property type="evidence" value="ECO:0007669"/>
    <property type="project" value="InterPro"/>
</dbReference>
<dbReference type="PANTHER" id="PTHR21535:SF51">
    <property type="entry name" value="MANGANESE RESISTANCE PROTEIN MNR2"/>
    <property type="match status" value="1"/>
</dbReference>
<dbReference type="PANTHER" id="PTHR21535">
    <property type="entry name" value="MAGNESIUM AND COBALT TRANSPORT PROTEIN/MITOCHONDRIAL IMPORT INNER MEMBRANE TRANSLOCASE SUBUNIT TIM8"/>
    <property type="match status" value="1"/>
</dbReference>
<dbReference type="Gene3D" id="1.20.58.340">
    <property type="entry name" value="Magnesium transport protein CorA, transmembrane region"/>
    <property type="match status" value="1"/>
</dbReference>
<dbReference type="InterPro" id="IPR045861">
    <property type="entry name" value="CorA_cytoplasmic_dom"/>
</dbReference>
<feature type="compositionally biased region" description="Polar residues" evidence="1">
    <location>
        <begin position="16"/>
        <end position="27"/>
    </location>
</feature>
<dbReference type="GO" id="GO:0000329">
    <property type="term" value="C:fungal-type vacuole membrane"/>
    <property type="evidence" value="ECO:0007669"/>
    <property type="project" value="TreeGrafter"/>
</dbReference>
<evidence type="ECO:0008006" key="4">
    <source>
        <dbReference type="Google" id="ProtNLM"/>
    </source>
</evidence>
<gene>
    <name evidence="2" type="ORF">ACJ72_01853</name>
</gene>
<dbReference type="InterPro" id="IPR044089">
    <property type="entry name" value="Alr1-like"/>
</dbReference>
<dbReference type="FunFam" id="1.20.58.340:FF:000014">
    <property type="entry name" value="CorA family metal ion transporter"/>
    <property type="match status" value="1"/>
</dbReference>
<feature type="compositionally biased region" description="Polar residues" evidence="1">
    <location>
        <begin position="171"/>
        <end position="193"/>
    </location>
</feature>
<feature type="compositionally biased region" description="Basic residues" evidence="1">
    <location>
        <begin position="47"/>
        <end position="61"/>
    </location>
</feature>
<feature type="region of interest" description="Disordered" evidence="1">
    <location>
        <begin position="1"/>
        <end position="223"/>
    </location>
</feature>
<feature type="compositionally biased region" description="Basic and acidic residues" evidence="1">
    <location>
        <begin position="449"/>
        <end position="465"/>
    </location>
</feature>
<feature type="compositionally biased region" description="Polar residues" evidence="1">
    <location>
        <begin position="481"/>
        <end position="495"/>
    </location>
</feature>
<name>A0A1B7P450_9EURO</name>
<dbReference type="EMBL" id="LGUA01000136">
    <property type="protein sequence ID" value="OAX83783.1"/>
    <property type="molecule type" value="Genomic_DNA"/>
</dbReference>